<dbReference type="Proteomes" id="UP000094065">
    <property type="component" value="Unassembled WGS sequence"/>
</dbReference>
<gene>
    <name evidence="3" type="ORF">L202_07322</name>
</gene>
<evidence type="ECO:0000256" key="1">
    <source>
        <dbReference type="SAM" id="MobiDB-lite"/>
    </source>
</evidence>
<dbReference type="GeneID" id="30158631"/>
<protein>
    <submittedName>
        <fullName evidence="3">Uncharacterized protein</fullName>
    </submittedName>
</protein>
<keyword evidence="4" id="KW-1185">Reference proteome</keyword>
<name>A0A1E3HBV1_9TREE</name>
<evidence type="ECO:0000313" key="3">
    <source>
        <dbReference type="EMBL" id="ODN73794.1"/>
    </source>
</evidence>
<feature type="region of interest" description="Disordered" evidence="1">
    <location>
        <begin position="327"/>
        <end position="396"/>
    </location>
</feature>
<dbReference type="EMBL" id="AWGJ01000012">
    <property type="protein sequence ID" value="ODN73794.1"/>
    <property type="molecule type" value="Genomic_DNA"/>
</dbReference>
<keyword evidence="2" id="KW-1133">Transmembrane helix</keyword>
<feature type="transmembrane region" description="Helical" evidence="2">
    <location>
        <begin position="153"/>
        <end position="171"/>
    </location>
</feature>
<dbReference type="OrthoDB" id="2588950at2759"/>
<accession>A0A1E3HBV1</accession>
<evidence type="ECO:0000313" key="4">
    <source>
        <dbReference type="Proteomes" id="UP000094065"/>
    </source>
</evidence>
<sequence length="396" mass="43826">MDKSEVSKIGPDVATKFISLDRTTFDSAINEYFDDNCTQTSRLLTLRGVSRIKKLAQLEAFPATASYLIEEPHYDVDDETISFAYERIYIPAVPSFLPFSAFLNAYLSNIKFNSIWDSRIHLNVAENDDGETKLYVTKVGPTERRGTYWFENILPFFIISPLLSFFLSLAFDITSILSRHPIAEEGPFGAAYSTIAEFIGQEGSVDTEIGYKNHVVWPVRAIGVIIRLIGNSITSSLSFIHSTLHLDNTNPIIQLVSSILGYSLAILSVLYSNAQHFVYTLFGVAEGEAEKWGMAAGEYKALGERYVGQTYGVIDEGLSNAKKVVRKHAQEPSRNLPAAKSPFKDRSWPPQHSSQEPGAPSYVTVAKEGIDISPSPQHAHNSREPGAPSYAAATKE</sequence>
<dbReference type="AlphaFoldDB" id="A0A1E3HBV1"/>
<keyword evidence="2" id="KW-0472">Membrane</keyword>
<organism evidence="3 4">
    <name type="scientific">Cryptococcus amylolentus CBS 6039</name>
    <dbReference type="NCBI Taxonomy" id="1295533"/>
    <lineage>
        <taxon>Eukaryota</taxon>
        <taxon>Fungi</taxon>
        <taxon>Dikarya</taxon>
        <taxon>Basidiomycota</taxon>
        <taxon>Agaricomycotina</taxon>
        <taxon>Tremellomycetes</taxon>
        <taxon>Tremellales</taxon>
        <taxon>Cryptococcaceae</taxon>
        <taxon>Cryptococcus</taxon>
    </lineage>
</organism>
<reference evidence="3 4" key="1">
    <citation type="submission" date="2016-06" db="EMBL/GenBank/DDBJ databases">
        <title>Evolution of pathogenesis and genome organization in the Tremellales.</title>
        <authorList>
            <person name="Cuomo C."/>
            <person name="Litvintseva A."/>
            <person name="Heitman J."/>
            <person name="Chen Y."/>
            <person name="Sun S."/>
            <person name="Springer D."/>
            <person name="Dromer F."/>
            <person name="Young S."/>
            <person name="Zeng Q."/>
            <person name="Chapman S."/>
            <person name="Gujja S."/>
            <person name="Saif S."/>
            <person name="Birren B."/>
        </authorList>
    </citation>
    <scope>NUCLEOTIDE SEQUENCE [LARGE SCALE GENOMIC DNA]</scope>
    <source>
        <strain evidence="3 4">CBS 6039</strain>
    </source>
</reference>
<keyword evidence="2" id="KW-0812">Transmembrane</keyword>
<comment type="caution">
    <text evidence="3">The sequence shown here is derived from an EMBL/GenBank/DDBJ whole genome shotgun (WGS) entry which is preliminary data.</text>
</comment>
<evidence type="ECO:0000256" key="2">
    <source>
        <dbReference type="SAM" id="Phobius"/>
    </source>
</evidence>
<dbReference type="RefSeq" id="XP_018989656.1">
    <property type="nucleotide sequence ID" value="XM_019142013.1"/>
</dbReference>
<proteinExistence type="predicted"/>
<feature type="transmembrane region" description="Helical" evidence="2">
    <location>
        <begin position="252"/>
        <end position="271"/>
    </location>
</feature>